<reference evidence="3 4" key="1">
    <citation type="journal article" date="2017" name="Gigascience">
        <title>Draft genome of the honey bee ectoparasitic mite, Tropilaelaps mercedesae, is shaped by the parasitic life history.</title>
        <authorList>
            <person name="Dong X."/>
            <person name="Armstrong S.D."/>
            <person name="Xia D."/>
            <person name="Makepeace B.L."/>
            <person name="Darby A.C."/>
            <person name="Kadowaki T."/>
        </authorList>
    </citation>
    <scope>NUCLEOTIDE SEQUENCE [LARGE SCALE GENOMIC DNA]</scope>
    <source>
        <strain evidence="3">Wuxi-XJTLU</strain>
    </source>
</reference>
<dbReference type="OrthoDB" id="6497339at2759"/>
<dbReference type="SMART" id="SM01202">
    <property type="entry name" value="FerI"/>
    <property type="match status" value="1"/>
</dbReference>
<proteinExistence type="predicted"/>
<dbReference type="AlphaFoldDB" id="A0A1V9XY92"/>
<dbReference type="Proteomes" id="UP000192247">
    <property type="component" value="Unassembled WGS sequence"/>
</dbReference>
<evidence type="ECO:0000256" key="1">
    <source>
        <dbReference type="SAM" id="MobiDB-lite"/>
    </source>
</evidence>
<name>A0A1V9XY92_9ACAR</name>
<protein>
    <submittedName>
        <fullName evidence="3">Otoferlin-like</fullName>
    </submittedName>
</protein>
<evidence type="ECO:0000313" key="4">
    <source>
        <dbReference type="Proteomes" id="UP000192247"/>
    </source>
</evidence>
<dbReference type="InParanoid" id="A0A1V9XY92"/>
<dbReference type="STRING" id="418985.A0A1V9XY92"/>
<sequence length="111" mass="12059">MIKNAIIQQDGLLLGCSYTQTNVTRGIGKDRLSSLVLTLLMVIAYHQFWHKWAALTDADDMSGGAKDYVKYDVAVVGKGEAAKPPASQRGSSSTNPEQDDDIEGLVTFIQL</sequence>
<dbReference type="InterPro" id="IPR012968">
    <property type="entry name" value="FerIin_dom"/>
</dbReference>
<evidence type="ECO:0000259" key="2">
    <source>
        <dbReference type="SMART" id="SM01202"/>
    </source>
</evidence>
<evidence type="ECO:0000313" key="3">
    <source>
        <dbReference type="EMBL" id="OQR78454.1"/>
    </source>
</evidence>
<feature type="domain" description="FerIin" evidence="2">
    <location>
        <begin position="41"/>
        <end position="105"/>
    </location>
</feature>
<comment type="caution">
    <text evidence="3">The sequence shown here is derived from an EMBL/GenBank/DDBJ whole genome shotgun (WGS) entry which is preliminary data.</text>
</comment>
<organism evidence="3 4">
    <name type="scientific">Tropilaelaps mercedesae</name>
    <dbReference type="NCBI Taxonomy" id="418985"/>
    <lineage>
        <taxon>Eukaryota</taxon>
        <taxon>Metazoa</taxon>
        <taxon>Ecdysozoa</taxon>
        <taxon>Arthropoda</taxon>
        <taxon>Chelicerata</taxon>
        <taxon>Arachnida</taxon>
        <taxon>Acari</taxon>
        <taxon>Parasitiformes</taxon>
        <taxon>Mesostigmata</taxon>
        <taxon>Gamasina</taxon>
        <taxon>Dermanyssoidea</taxon>
        <taxon>Laelapidae</taxon>
        <taxon>Tropilaelaps</taxon>
    </lineage>
</organism>
<keyword evidence="4" id="KW-1185">Reference proteome</keyword>
<gene>
    <name evidence="3" type="ORF">BIW11_02728</name>
</gene>
<dbReference type="EMBL" id="MNPL01002205">
    <property type="protein sequence ID" value="OQR78454.1"/>
    <property type="molecule type" value="Genomic_DNA"/>
</dbReference>
<dbReference type="Pfam" id="PF08151">
    <property type="entry name" value="FerI"/>
    <property type="match status" value="1"/>
</dbReference>
<accession>A0A1V9XY92</accession>
<feature type="region of interest" description="Disordered" evidence="1">
    <location>
        <begin position="80"/>
        <end position="103"/>
    </location>
</feature>